<organism evidence="2 3">
    <name type="scientific">Candidatus Amesbacteria bacterium GW2011_GWC2_45_19</name>
    <dbReference type="NCBI Taxonomy" id="1618366"/>
    <lineage>
        <taxon>Bacteria</taxon>
        <taxon>Candidatus Amesiibacteriota</taxon>
    </lineage>
</organism>
<keyword evidence="1" id="KW-1133">Transmembrane helix</keyword>
<evidence type="ECO:0000313" key="2">
    <source>
        <dbReference type="EMBL" id="KKU03305.1"/>
    </source>
</evidence>
<reference evidence="2 3" key="1">
    <citation type="journal article" date="2015" name="Nature">
        <title>rRNA introns, odd ribosomes, and small enigmatic genomes across a large radiation of phyla.</title>
        <authorList>
            <person name="Brown C.T."/>
            <person name="Hug L.A."/>
            <person name="Thomas B.C."/>
            <person name="Sharon I."/>
            <person name="Castelle C.J."/>
            <person name="Singh A."/>
            <person name="Wilkins M.J."/>
            <person name="Williams K.H."/>
            <person name="Banfield J.F."/>
        </authorList>
    </citation>
    <scope>NUCLEOTIDE SEQUENCE [LARGE SCALE GENOMIC DNA]</scope>
</reference>
<sequence>MLPYFVSFLTGIFIYCLSKYVNGNIRDLLINISASLIAITAILISYELIKSVSNRKLNQEIFEYGKMQIDREVLGIVYQLMKFFYPLEELDYSQSSVSKFLSISLKDINKLLETNTFFGFQIFRTWEAYESNLENILKNPLITEKFENDQIIAVIELLKRLRDVSDVQKIENIFLPSEDKDVKNKYRLVRGSEVNKENKNYPDRFLLLRRVKDDKYQVLDFPDIPKYHEAEALKTYKINRSLVSHLGVPMYQLTENINLWLKLTGYEFLIDTKMFKMKTITRNIS</sequence>
<protein>
    <submittedName>
        <fullName evidence="2">Uncharacterized protein</fullName>
    </submittedName>
</protein>
<name>A0A0G1Q3P4_9BACT</name>
<accession>A0A0G1Q3P4</accession>
<dbReference type="AlphaFoldDB" id="A0A0G1Q3P4"/>
<proteinExistence type="predicted"/>
<gene>
    <name evidence="2" type="ORF">UX05_C0002G0061</name>
</gene>
<keyword evidence="1" id="KW-0812">Transmembrane</keyword>
<evidence type="ECO:0000313" key="3">
    <source>
        <dbReference type="Proteomes" id="UP000034264"/>
    </source>
</evidence>
<comment type="caution">
    <text evidence="2">The sequence shown here is derived from an EMBL/GenBank/DDBJ whole genome shotgun (WGS) entry which is preliminary data.</text>
</comment>
<dbReference type="EMBL" id="LCKS01000002">
    <property type="protein sequence ID" value="KKU03305.1"/>
    <property type="molecule type" value="Genomic_DNA"/>
</dbReference>
<evidence type="ECO:0000256" key="1">
    <source>
        <dbReference type="SAM" id="Phobius"/>
    </source>
</evidence>
<keyword evidence="1" id="KW-0472">Membrane</keyword>
<dbReference type="Proteomes" id="UP000034264">
    <property type="component" value="Unassembled WGS sequence"/>
</dbReference>
<feature type="transmembrane region" description="Helical" evidence="1">
    <location>
        <begin position="28"/>
        <end position="49"/>
    </location>
</feature>